<evidence type="ECO:0000256" key="1">
    <source>
        <dbReference type="SAM" id="SignalP"/>
    </source>
</evidence>
<accession>A0A069SHE7</accession>
<dbReference type="GeneID" id="5303990"/>
<gene>
    <name evidence="2" type="ORF">M099_2279</name>
</gene>
<evidence type="ECO:0000313" key="3">
    <source>
        <dbReference type="Proteomes" id="UP000027661"/>
    </source>
</evidence>
<evidence type="ECO:0000313" key="2">
    <source>
        <dbReference type="EMBL" id="KDS53854.1"/>
    </source>
</evidence>
<reference evidence="2 3" key="1">
    <citation type="submission" date="2014-04" db="EMBL/GenBank/DDBJ databases">
        <authorList>
            <person name="Sears C."/>
            <person name="Carroll K."/>
            <person name="Sack B.R."/>
            <person name="Qadri F."/>
            <person name="Myers L.L."/>
            <person name="Chung G.-T."/>
            <person name="Escheverria P."/>
            <person name="Fraser C.M."/>
            <person name="Sadzewicz L."/>
            <person name="Shefchek K.A."/>
            <person name="Tallon L."/>
            <person name="Das S.P."/>
            <person name="Daugherty S."/>
            <person name="Mongodin E.F."/>
        </authorList>
    </citation>
    <scope>NUCLEOTIDE SEQUENCE [LARGE SCALE GENOMIC DNA]</scope>
    <source>
        <strain evidence="2 3">3975 RP4</strain>
    </source>
</reference>
<feature type="signal peptide" evidence="1">
    <location>
        <begin position="1"/>
        <end position="23"/>
    </location>
</feature>
<organism evidence="2 3">
    <name type="scientific">Phocaeicola vulgatus str. 3975 RP4</name>
    <dbReference type="NCBI Taxonomy" id="1339352"/>
    <lineage>
        <taxon>Bacteria</taxon>
        <taxon>Pseudomonadati</taxon>
        <taxon>Bacteroidota</taxon>
        <taxon>Bacteroidia</taxon>
        <taxon>Bacteroidales</taxon>
        <taxon>Bacteroidaceae</taxon>
        <taxon>Phocaeicola</taxon>
    </lineage>
</organism>
<proteinExistence type="predicted"/>
<dbReference type="Proteomes" id="UP000027661">
    <property type="component" value="Unassembled WGS sequence"/>
</dbReference>
<comment type="caution">
    <text evidence="2">The sequence shown here is derived from an EMBL/GenBank/DDBJ whole genome shotgun (WGS) entry which is preliminary data.</text>
</comment>
<dbReference type="PATRIC" id="fig|1339352.3.peg.2195"/>
<name>A0A069SHE7_PHOVU</name>
<feature type="chain" id="PRO_5001669708" description="PepSY domain-containing protein" evidence="1">
    <location>
        <begin position="24"/>
        <end position="104"/>
    </location>
</feature>
<evidence type="ECO:0008006" key="4">
    <source>
        <dbReference type="Google" id="ProtNLM"/>
    </source>
</evidence>
<sequence>MKKVLVTLVLVMTLGVSVSFAQAAPVEVPVVEKPQQSKKLVFSEIYMNDVPEAVMDRLALEGAMIKQAFMAYGIDGSRIYKINVLTSDAHEQTLFLGEDGKILQ</sequence>
<dbReference type="DNASU" id="5303990"/>
<dbReference type="EMBL" id="JNHM01000028">
    <property type="protein sequence ID" value="KDS53854.1"/>
    <property type="molecule type" value="Genomic_DNA"/>
</dbReference>
<dbReference type="AlphaFoldDB" id="A0A069SHE7"/>
<keyword evidence="1" id="KW-0732">Signal</keyword>
<protein>
    <recommendedName>
        <fullName evidence="4">PepSY domain-containing protein</fullName>
    </recommendedName>
</protein>
<dbReference type="RefSeq" id="WP_005846898.1">
    <property type="nucleotide sequence ID" value="NZ_JNHM01000028.1"/>
</dbReference>